<evidence type="ECO:0000256" key="5">
    <source>
        <dbReference type="ARBA" id="ARBA00023136"/>
    </source>
</evidence>
<evidence type="ECO:0000256" key="1">
    <source>
        <dbReference type="ARBA" id="ARBA00004236"/>
    </source>
</evidence>
<dbReference type="InterPro" id="IPR029044">
    <property type="entry name" value="Nucleotide-diphossugar_trans"/>
</dbReference>
<evidence type="ECO:0000256" key="6">
    <source>
        <dbReference type="SAM" id="Phobius"/>
    </source>
</evidence>
<keyword evidence="2" id="KW-1003">Cell membrane</keyword>
<dbReference type="HOGENOM" id="CLU_025996_19_0_5"/>
<evidence type="ECO:0000259" key="7">
    <source>
        <dbReference type="Pfam" id="PF00535"/>
    </source>
</evidence>
<reference evidence="8 9" key="1">
    <citation type="submission" date="2013-11" db="EMBL/GenBank/DDBJ databases">
        <title>Complete genome sequence of Rhizobium gallicum bv. gallicum R602.</title>
        <authorList>
            <person name="Bustos P."/>
            <person name="Santamaria R.I."/>
            <person name="Lozano L."/>
            <person name="Acosta J.L."/>
            <person name="Ormeno-Orrillo E."/>
            <person name="Rogel M.A."/>
            <person name="Romero D."/>
            <person name="Cevallos M.A."/>
            <person name="Martinez-Romero E."/>
            <person name="Gonzalez V."/>
        </authorList>
    </citation>
    <scope>NUCLEOTIDE SEQUENCE [LARGE SCALE GENOMIC DNA]</scope>
    <source>
        <strain evidence="8 9">R602</strain>
        <plasmid evidence="8 9">pRgalR602c</plasmid>
    </source>
</reference>
<dbReference type="InterPro" id="IPR001173">
    <property type="entry name" value="Glyco_trans_2-like"/>
</dbReference>
<evidence type="ECO:0000256" key="3">
    <source>
        <dbReference type="ARBA" id="ARBA00022676"/>
    </source>
</evidence>
<dbReference type="KEGG" id="rga:RGR602_PC01332"/>
<dbReference type="PANTHER" id="PTHR43646">
    <property type="entry name" value="GLYCOSYLTRANSFERASE"/>
    <property type="match status" value="1"/>
</dbReference>
<accession>A0A0B4XBG8</accession>
<comment type="subcellular location">
    <subcellularLocation>
        <location evidence="1">Cell membrane</location>
    </subcellularLocation>
</comment>
<name>A0A0B4XBG8_9HYPH</name>
<feature type="transmembrane region" description="Helical" evidence="6">
    <location>
        <begin position="302"/>
        <end position="320"/>
    </location>
</feature>
<dbReference type="Proteomes" id="UP000031368">
    <property type="component" value="Plasmid pRgalR602c"/>
</dbReference>
<keyword evidence="9" id="KW-1185">Reference proteome</keyword>
<dbReference type="GO" id="GO:0005886">
    <property type="term" value="C:plasma membrane"/>
    <property type="evidence" value="ECO:0007669"/>
    <property type="project" value="UniProtKB-SubCell"/>
</dbReference>
<gene>
    <name evidence="8" type="primary">exoA</name>
    <name evidence="8" type="ORF">RGR602_PC01332</name>
</gene>
<keyword evidence="4" id="KW-0808">Transferase</keyword>
<dbReference type="EMBL" id="CP006880">
    <property type="protein sequence ID" value="AJD45359.1"/>
    <property type="molecule type" value="Genomic_DNA"/>
</dbReference>
<sequence>MNKHVSPEDCCLIVIPCLNERNYIGALLNGLSTELQAPGWRIVVADGGSKDGSQDIIKAASAIDPRIIFLDNPKRLQSAAINLAVARYGRGFEYFVRMDAHGQYPKSYCQQLIADAEMTAAASVVVALETTGFNTIQKAAAIAQNSKIGNGGSAHRNLSRGGYVDHGHHALMRVSAFLAVGGYDETFSHNEDAELDFRLRKAGYKIWISGTTSMVYHPRASVGALFCQYLNYGRGRARNIRKHRTMPALRQMLPLTVAPAVAGTVLALFYWAAIVPAFAWAFTCIGYGFYLRVRQQMPHGPLAGLLAMVMHVAWSTGFWLEMLSLGPRRGVS</sequence>
<dbReference type="AlphaFoldDB" id="A0A0B4XBG8"/>
<dbReference type="Pfam" id="PF00535">
    <property type="entry name" value="Glycos_transf_2"/>
    <property type="match status" value="1"/>
</dbReference>
<dbReference type="PANTHER" id="PTHR43646:SF2">
    <property type="entry name" value="GLYCOSYLTRANSFERASE 2-LIKE DOMAIN-CONTAINING PROTEIN"/>
    <property type="match status" value="1"/>
</dbReference>
<dbReference type="GO" id="GO:0016757">
    <property type="term" value="F:glycosyltransferase activity"/>
    <property type="evidence" value="ECO:0007669"/>
    <property type="project" value="UniProtKB-KW"/>
</dbReference>
<protein>
    <submittedName>
        <fullName evidence="8">Succinoglycan biosynthesis protein ExoA</fullName>
    </submittedName>
</protein>
<geneLocation type="plasmid" evidence="8 9">
    <name>pRgalR602c</name>
</geneLocation>
<feature type="transmembrane region" description="Helical" evidence="6">
    <location>
        <begin position="268"/>
        <end position="290"/>
    </location>
</feature>
<evidence type="ECO:0000313" key="9">
    <source>
        <dbReference type="Proteomes" id="UP000031368"/>
    </source>
</evidence>
<keyword evidence="6" id="KW-1133">Transmembrane helix</keyword>
<keyword evidence="3" id="KW-0328">Glycosyltransferase</keyword>
<keyword evidence="8" id="KW-0614">Plasmid</keyword>
<feature type="domain" description="Glycosyltransferase 2-like" evidence="7">
    <location>
        <begin position="13"/>
        <end position="177"/>
    </location>
</feature>
<keyword evidence="6" id="KW-0812">Transmembrane</keyword>
<keyword evidence="5 6" id="KW-0472">Membrane</keyword>
<evidence type="ECO:0000313" key="8">
    <source>
        <dbReference type="EMBL" id="AJD45359.1"/>
    </source>
</evidence>
<evidence type="ECO:0000256" key="4">
    <source>
        <dbReference type="ARBA" id="ARBA00022679"/>
    </source>
</evidence>
<dbReference type="Gene3D" id="3.90.550.10">
    <property type="entry name" value="Spore Coat Polysaccharide Biosynthesis Protein SpsA, Chain A"/>
    <property type="match status" value="1"/>
</dbReference>
<proteinExistence type="predicted"/>
<dbReference type="SUPFAM" id="SSF53448">
    <property type="entry name" value="Nucleotide-diphospho-sugar transferases"/>
    <property type="match status" value="1"/>
</dbReference>
<dbReference type="CDD" id="cd02525">
    <property type="entry name" value="Succinoglycan_BP_ExoA"/>
    <property type="match status" value="1"/>
</dbReference>
<organism evidence="8 9">
    <name type="scientific">Rhizobium gallicum bv. gallicum R602sp</name>
    <dbReference type="NCBI Taxonomy" id="1041138"/>
    <lineage>
        <taxon>Bacteria</taxon>
        <taxon>Pseudomonadati</taxon>
        <taxon>Pseudomonadota</taxon>
        <taxon>Alphaproteobacteria</taxon>
        <taxon>Hyphomicrobiales</taxon>
        <taxon>Rhizobiaceae</taxon>
        <taxon>Rhizobium/Agrobacterium group</taxon>
        <taxon>Rhizobium</taxon>
    </lineage>
</organism>
<dbReference type="RefSeq" id="WP_040115594.1">
    <property type="nucleotide sequence ID" value="NZ_CP006880.1"/>
</dbReference>
<evidence type="ECO:0000256" key="2">
    <source>
        <dbReference type="ARBA" id="ARBA00022475"/>
    </source>
</evidence>